<protein>
    <submittedName>
        <fullName evidence="7">Branched-chain amino acid ABC transporter permease</fullName>
    </submittedName>
</protein>
<dbReference type="Proteomes" id="UP000269692">
    <property type="component" value="Unassembled WGS sequence"/>
</dbReference>
<feature type="transmembrane region" description="Helical" evidence="6">
    <location>
        <begin position="37"/>
        <end position="55"/>
    </location>
</feature>
<dbReference type="InterPro" id="IPR043428">
    <property type="entry name" value="LivM-like"/>
</dbReference>
<name>A0A3L7A1A8_9HYPH</name>
<dbReference type="GO" id="GO:0015658">
    <property type="term" value="F:branched-chain amino acid transmembrane transporter activity"/>
    <property type="evidence" value="ECO:0007669"/>
    <property type="project" value="InterPro"/>
</dbReference>
<evidence type="ECO:0000256" key="3">
    <source>
        <dbReference type="ARBA" id="ARBA00022692"/>
    </source>
</evidence>
<reference evidence="7 8" key="1">
    <citation type="submission" date="2018-10" db="EMBL/GenBank/DDBJ databases">
        <title>Xanthobacter tagetidis genome sequencing and assembly.</title>
        <authorList>
            <person name="Maclea K.S."/>
            <person name="Goen A.E."/>
            <person name="Fatima S.A."/>
        </authorList>
    </citation>
    <scope>NUCLEOTIDE SEQUENCE [LARGE SCALE GENOMIC DNA]</scope>
    <source>
        <strain evidence="7 8">ATCC 700314</strain>
    </source>
</reference>
<feature type="transmembrane region" description="Helical" evidence="6">
    <location>
        <begin position="209"/>
        <end position="228"/>
    </location>
</feature>
<gene>
    <name evidence="7" type="ORF">D9R14_19665</name>
</gene>
<dbReference type="CDD" id="cd06581">
    <property type="entry name" value="TM_PBP1_LivM_like"/>
    <property type="match status" value="1"/>
</dbReference>
<evidence type="ECO:0000256" key="2">
    <source>
        <dbReference type="ARBA" id="ARBA00022475"/>
    </source>
</evidence>
<organism evidence="7 8">
    <name type="scientific">Xanthobacter tagetidis</name>
    <dbReference type="NCBI Taxonomy" id="60216"/>
    <lineage>
        <taxon>Bacteria</taxon>
        <taxon>Pseudomonadati</taxon>
        <taxon>Pseudomonadota</taxon>
        <taxon>Alphaproteobacteria</taxon>
        <taxon>Hyphomicrobiales</taxon>
        <taxon>Xanthobacteraceae</taxon>
        <taxon>Xanthobacter</taxon>
    </lineage>
</organism>
<evidence type="ECO:0000256" key="4">
    <source>
        <dbReference type="ARBA" id="ARBA00022989"/>
    </source>
</evidence>
<keyword evidence="2" id="KW-1003">Cell membrane</keyword>
<evidence type="ECO:0000256" key="5">
    <source>
        <dbReference type="ARBA" id="ARBA00023136"/>
    </source>
</evidence>
<evidence type="ECO:0000256" key="6">
    <source>
        <dbReference type="SAM" id="Phobius"/>
    </source>
</evidence>
<feature type="transmembrane region" description="Helical" evidence="6">
    <location>
        <begin position="84"/>
        <end position="102"/>
    </location>
</feature>
<feature type="transmembrane region" description="Helical" evidence="6">
    <location>
        <begin position="111"/>
        <end position="129"/>
    </location>
</feature>
<feature type="transmembrane region" description="Helical" evidence="6">
    <location>
        <begin position="284"/>
        <end position="302"/>
    </location>
</feature>
<dbReference type="AlphaFoldDB" id="A0A3L7A1A8"/>
<dbReference type="InterPro" id="IPR001851">
    <property type="entry name" value="ABC_transp_permease"/>
</dbReference>
<dbReference type="PANTHER" id="PTHR30482:SF10">
    <property type="entry name" value="HIGH-AFFINITY BRANCHED-CHAIN AMINO ACID TRANSPORT PROTEIN BRAE"/>
    <property type="match status" value="1"/>
</dbReference>
<keyword evidence="8" id="KW-1185">Reference proteome</keyword>
<evidence type="ECO:0000313" key="8">
    <source>
        <dbReference type="Proteomes" id="UP000269692"/>
    </source>
</evidence>
<proteinExistence type="predicted"/>
<comment type="caution">
    <text evidence="7">The sequence shown here is derived from an EMBL/GenBank/DDBJ whole genome shotgun (WGS) entry which is preliminary data.</text>
</comment>
<accession>A0A3L7A1A8</accession>
<comment type="subcellular location">
    <subcellularLocation>
        <location evidence="1">Cell membrane</location>
        <topology evidence="1">Multi-pass membrane protein</topology>
    </subcellularLocation>
</comment>
<keyword evidence="4 6" id="KW-1133">Transmembrane helix</keyword>
<dbReference type="EMBL" id="RCTF01000021">
    <property type="protein sequence ID" value="RLP74066.1"/>
    <property type="molecule type" value="Genomic_DNA"/>
</dbReference>
<evidence type="ECO:0000313" key="7">
    <source>
        <dbReference type="EMBL" id="RLP74066.1"/>
    </source>
</evidence>
<sequence>MNRMLRSRYLPAFLMLAAMLALPYVLPSTYYLRVASMVFVFALAAMGLNLLLGLAGQVSLGHAGFMGVGAYAVAIGPTHLGVPAIPSALAGVALSCLLAYLMGRPILKLKGYYLAVATLGCGLLISMVLTNEAQWTGGPDGMGVPRLVLFDAPVRGVQTWYYVCGVALVIGMVLAINLTFSPTGRALRAIRDSEVAARVVGIDVARQKLFVFVLSAAYAAVAGSLLAFVNGHITPDSTSGFLRSIELITMVVLGGTGAVLGPVAGAAILVILPQALTVFHDYEHMILGLVMMACMIALRQGLVPALTARFRERTA</sequence>
<dbReference type="Pfam" id="PF02653">
    <property type="entry name" value="BPD_transp_2"/>
    <property type="match status" value="1"/>
</dbReference>
<dbReference type="OrthoDB" id="9804361at2"/>
<keyword evidence="3 6" id="KW-0812">Transmembrane</keyword>
<keyword evidence="5 6" id="KW-0472">Membrane</keyword>
<feature type="transmembrane region" description="Helical" evidence="6">
    <location>
        <begin position="159"/>
        <end position="180"/>
    </location>
</feature>
<dbReference type="PANTHER" id="PTHR30482">
    <property type="entry name" value="HIGH-AFFINITY BRANCHED-CHAIN AMINO ACID TRANSPORT SYSTEM PERMEASE"/>
    <property type="match status" value="1"/>
</dbReference>
<feature type="transmembrane region" description="Helical" evidence="6">
    <location>
        <begin position="248"/>
        <end position="272"/>
    </location>
</feature>
<evidence type="ECO:0000256" key="1">
    <source>
        <dbReference type="ARBA" id="ARBA00004651"/>
    </source>
</evidence>
<dbReference type="GO" id="GO:0005886">
    <property type="term" value="C:plasma membrane"/>
    <property type="evidence" value="ECO:0007669"/>
    <property type="project" value="UniProtKB-SubCell"/>
</dbReference>